<gene>
    <name evidence="1" type="ORF">B6254_2513</name>
</gene>
<dbReference type="InterPro" id="IPR046257">
    <property type="entry name" value="DUF6290"/>
</dbReference>
<name>A0A2S1KV12_9LACO</name>
<evidence type="ECO:0008006" key="3">
    <source>
        <dbReference type="Google" id="ProtNLM"/>
    </source>
</evidence>
<proteinExistence type="predicted"/>
<dbReference type="InterPro" id="IPR010985">
    <property type="entry name" value="Ribbon_hlx_hlx"/>
</dbReference>
<accession>A0A2S1KV12</accession>
<reference evidence="1 2" key="1">
    <citation type="submission" date="2017-04" db="EMBL/GenBank/DDBJ databases">
        <title>Weissella cibaria strain m2 complete genome.</title>
        <authorList>
            <person name="Pan Q."/>
            <person name="Tan M."/>
            <person name="Yao F."/>
            <person name="Su S."/>
        </authorList>
    </citation>
    <scope>NUCLEOTIDE SEQUENCE [LARGE SCALE GENOMIC DNA]</scope>
    <source>
        <strain evidence="1 2">M2</strain>
        <plasmid evidence="2">Plasmid unnamed1</plasmid>
    </source>
</reference>
<dbReference type="SUPFAM" id="SSF47598">
    <property type="entry name" value="Ribbon-helix-helix"/>
    <property type="match status" value="1"/>
</dbReference>
<dbReference type="Gene3D" id="6.10.180.10">
    <property type="entry name" value="Antitoxin ParD"/>
    <property type="match status" value="1"/>
</dbReference>
<dbReference type="Proteomes" id="UP000244870">
    <property type="component" value="Plasmid unnamed1"/>
</dbReference>
<dbReference type="GO" id="GO:0006355">
    <property type="term" value="P:regulation of DNA-templated transcription"/>
    <property type="evidence" value="ECO:0007669"/>
    <property type="project" value="InterPro"/>
</dbReference>
<dbReference type="EMBL" id="CP020929">
    <property type="protein sequence ID" value="AWF96857.1"/>
    <property type="molecule type" value="Genomic_DNA"/>
</dbReference>
<dbReference type="InterPro" id="IPR038296">
    <property type="entry name" value="ParD_sf"/>
</dbReference>
<dbReference type="RefSeq" id="WP_108731167.1">
    <property type="nucleotide sequence ID" value="NZ_CP020929.1"/>
</dbReference>
<evidence type="ECO:0000313" key="1">
    <source>
        <dbReference type="EMBL" id="AWF96857.1"/>
    </source>
</evidence>
<dbReference type="NCBIfam" id="NF046040">
    <property type="entry name" value="RelB_antitoxin"/>
    <property type="match status" value="1"/>
</dbReference>
<organism evidence="1 2">
    <name type="scientific">Weissella cibaria</name>
    <dbReference type="NCBI Taxonomy" id="137591"/>
    <lineage>
        <taxon>Bacteria</taxon>
        <taxon>Bacillati</taxon>
        <taxon>Bacillota</taxon>
        <taxon>Bacilli</taxon>
        <taxon>Lactobacillales</taxon>
        <taxon>Lactobacillaceae</taxon>
        <taxon>Weissella</taxon>
    </lineage>
</organism>
<evidence type="ECO:0000313" key="2">
    <source>
        <dbReference type="Proteomes" id="UP000244870"/>
    </source>
</evidence>
<keyword evidence="1" id="KW-0614">Plasmid</keyword>
<protein>
    <recommendedName>
        <fullName evidence="3">CopG family transcriptional regulator</fullName>
    </recommendedName>
</protein>
<geneLocation type="plasmid" evidence="1">
    <name>unnamed1</name>
</geneLocation>
<sequence>MTTLTVRLNDEQHNLIKESAEFHGETLADFIRETLMSRIEDELDYAQGIAVLNENNATVSRDEVLKQIMGE</sequence>
<dbReference type="Pfam" id="PF19807">
    <property type="entry name" value="DUF6290"/>
    <property type="match status" value="1"/>
</dbReference>
<dbReference type="AlphaFoldDB" id="A0A2S1KV12"/>